<proteinExistence type="inferred from homology"/>
<evidence type="ECO:0000256" key="1">
    <source>
        <dbReference type="ARBA" id="ARBA00004651"/>
    </source>
</evidence>
<comment type="caution">
    <text evidence="8">The sequence shown here is derived from an EMBL/GenBank/DDBJ whole genome shotgun (WGS) entry which is preliminary data.</text>
</comment>
<feature type="transmembrane region" description="Helical" evidence="7">
    <location>
        <begin position="227"/>
        <end position="246"/>
    </location>
</feature>
<dbReference type="PANTHER" id="PTHR34856">
    <property type="entry name" value="PROTEIN NRFD"/>
    <property type="match status" value="1"/>
</dbReference>
<feature type="transmembrane region" description="Helical" evidence="7">
    <location>
        <begin position="281"/>
        <end position="303"/>
    </location>
</feature>
<evidence type="ECO:0000256" key="6">
    <source>
        <dbReference type="ARBA" id="ARBA00023136"/>
    </source>
</evidence>
<dbReference type="PANTHER" id="PTHR34856:SF2">
    <property type="entry name" value="PROTEIN NRFD"/>
    <property type="match status" value="1"/>
</dbReference>
<comment type="subcellular location">
    <subcellularLocation>
        <location evidence="1">Cell membrane</location>
        <topology evidence="1">Multi-pass membrane protein</topology>
    </subcellularLocation>
</comment>
<feature type="transmembrane region" description="Helical" evidence="7">
    <location>
        <begin position="44"/>
        <end position="64"/>
    </location>
</feature>
<feature type="transmembrane region" description="Helical" evidence="7">
    <location>
        <begin position="84"/>
        <end position="104"/>
    </location>
</feature>
<dbReference type="AlphaFoldDB" id="A0A2K2U521"/>
<keyword evidence="9" id="KW-1185">Reference proteome</keyword>
<protein>
    <submittedName>
        <fullName evidence="8">Polysulfide reductase</fullName>
    </submittedName>
</protein>
<accession>A0A2K2U521</accession>
<dbReference type="InterPro" id="IPR005614">
    <property type="entry name" value="NrfD-like"/>
</dbReference>
<evidence type="ECO:0000256" key="7">
    <source>
        <dbReference type="SAM" id="Phobius"/>
    </source>
</evidence>
<evidence type="ECO:0000256" key="4">
    <source>
        <dbReference type="ARBA" id="ARBA00022692"/>
    </source>
</evidence>
<dbReference type="Pfam" id="PF03916">
    <property type="entry name" value="NrfD"/>
    <property type="match status" value="1"/>
</dbReference>
<gene>
    <name evidence="8" type="ORF">C2L80_06780</name>
</gene>
<evidence type="ECO:0000313" key="8">
    <source>
        <dbReference type="EMBL" id="PNV65417.1"/>
    </source>
</evidence>
<feature type="transmembrane region" description="Helical" evidence="7">
    <location>
        <begin position="116"/>
        <end position="135"/>
    </location>
</feature>
<organism evidence="8 9">
    <name type="scientific">Rubneribacter badeniensis</name>
    <dbReference type="NCBI Taxonomy" id="2070688"/>
    <lineage>
        <taxon>Bacteria</taxon>
        <taxon>Bacillati</taxon>
        <taxon>Actinomycetota</taxon>
        <taxon>Coriobacteriia</taxon>
        <taxon>Eggerthellales</taxon>
        <taxon>Eggerthellaceae</taxon>
        <taxon>Rubneribacter</taxon>
    </lineage>
</organism>
<evidence type="ECO:0000313" key="9">
    <source>
        <dbReference type="Proteomes" id="UP000236488"/>
    </source>
</evidence>
<dbReference type="Gene3D" id="1.20.1630.10">
    <property type="entry name" value="Formate dehydrogenase/DMSO reductase domain"/>
    <property type="match status" value="1"/>
</dbReference>
<evidence type="ECO:0000256" key="3">
    <source>
        <dbReference type="ARBA" id="ARBA00022475"/>
    </source>
</evidence>
<keyword evidence="4 7" id="KW-0812">Transmembrane</keyword>
<feature type="transmembrane region" description="Helical" evidence="7">
    <location>
        <begin position="12"/>
        <end position="32"/>
    </location>
</feature>
<keyword evidence="5 7" id="KW-1133">Transmembrane helix</keyword>
<sequence>MEFEPIWGAPIAMYLFLAGLGAGAFVAATAAGRMAPQAKRTVRAGRVIALGAVAVGLVLLMVDAKGGFLHPWRFALLLGNVQSVMTWGVVFLAALVVIAAVVVVRDLLKKSVPFGLEATGCGFAIAVAMYTGVLLGVVKTFPLWNSAVLPFLFLVSAMSTGVCAVFLFARLVCPNEVEKLAFLEHVHGWLPWVETVLVVALLFFVGLSSEAGAASVAALLTGQWALVFWLGFVVVGLALPLVLHLVQGRVGAGVRDACGAEVHGACPRVESGRACGAVSDAATIVGGFLLRYLVVMAALPVVLL</sequence>
<evidence type="ECO:0000256" key="5">
    <source>
        <dbReference type="ARBA" id="ARBA00022989"/>
    </source>
</evidence>
<feature type="transmembrane region" description="Helical" evidence="7">
    <location>
        <begin position="189"/>
        <end position="207"/>
    </location>
</feature>
<name>A0A2K2U521_9ACTN</name>
<reference evidence="8 9" key="1">
    <citation type="journal article" date="2018" name="Int. J. Syst. Evol. Microbiol.">
        <title>Rubneribacter badeniensis gen. nov., sp. nov. and Enteroscipio rubneri gen. nov., sp. nov., new members of the Eggerthellaceae isolated from human faeces.</title>
        <authorList>
            <person name="Danylec N."/>
            <person name="Gobl A."/>
            <person name="Stoll D.A."/>
            <person name="Hetzer B."/>
            <person name="Kulling S.E."/>
            <person name="Huch M."/>
        </authorList>
    </citation>
    <scope>NUCLEOTIDE SEQUENCE [LARGE SCALE GENOMIC DNA]</scope>
    <source>
        <strain evidence="8 9">ResAG-85</strain>
    </source>
</reference>
<evidence type="ECO:0000256" key="2">
    <source>
        <dbReference type="ARBA" id="ARBA00008929"/>
    </source>
</evidence>
<dbReference type="RefSeq" id="WP_103262903.1">
    <property type="nucleotide sequence ID" value="NZ_PPEL01000032.1"/>
</dbReference>
<keyword evidence="6 7" id="KW-0472">Membrane</keyword>
<dbReference type="InterPro" id="IPR052049">
    <property type="entry name" value="Electron_transfer_protein"/>
</dbReference>
<dbReference type="GO" id="GO:0005886">
    <property type="term" value="C:plasma membrane"/>
    <property type="evidence" value="ECO:0007669"/>
    <property type="project" value="UniProtKB-SubCell"/>
</dbReference>
<dbReference type="Proteomes" id="UP000236488">
    <property type="component" value="Unassembled WGS sequence"/>
</dbReference>
<keyword evidence="3" id="KW-1003">Cell membrane</keyword>
<dbReference type="EMBL" id="PPEL01000032">
    <property type="protein sequence ID" value="PNV65417.1"/>
    <property type="molecule type" value="Genomic_DNA"/>
</dbReference>
<feature type="transmembrane region" description="Helical" evidence="7">
    <location>
        <begin position="147"/>
        <end position="169"/>
    </location>
</feature>
<comment type="similarity">
    <text evidence="2">Belongs to the NrfD family.</text>
</comment>